<dbReference type="RefSeq" id="WP_353633413.1">
    <property type="nucleotide sequence ID" value="NZ_CP159204.1"/>
</dbReference>
<accession>A0AAU8CA65</accession>
<protein>
    <submittedName>
        <fullName evidence="2">Outer membrane lipoprotein-sorting protein</fullName>
    </submittedName>
</protein>
<dbReference type="PANTHER" id="PTHR37507">
    <property type="entry name" value="SPORULATION PROTEIN YDCC"/>
    <property type="match status" value="1"/>
</dbReference>
<evidence type="ECO:0000313" key="2">
    <source>
        <dbReference type="EMBL" id="XCF15303.1"/>
    </source>
</evidence>
<dbReference type="GeneID" id="91109196"/>
<gene>
    <name evidence="2" type="ORF">ABSL23_08565</name>
</gene>
<dbReference type="KEGG" id="hanx:ABSL23_08565"/>
<dbReference type="EMBL" id="CP159204">
    <property type="protein sequence ID" value="XCF15303.1"/>
    <property type="molecule type" value="Genomic_DNA"/>
</dbReference>
<sequence length="209" mass="21256">MRVAAATALVVVSLTAGCIGGLSADGSVDAAAVGDAVEQRYAALDGYDATVTRTVEVGDSTTEARADVSVRGEQREVTYSTGPRAGETVTESADGGPVFDAGAGAGSPATPAGYGALAETLVRTSNVTVERVTTYDGHQTAVVELEPHENATGDATNVSRTVWVDLDREVPLKFVTSWTTDGGQPASVTVTYDDVTLVENASASAEVAA</sequence>
<dbReference type="Gene3D" id="2.50.20.10">
    <property type="entry name" value="Lipoprotein localisation LolA/LolB/LppX"/>
    <property type="match status" value="1"/>
</dbReference>
<proteinExistence type="predicted"/>
<organism evidence="2">
    <name type="scientific">Halobacterium sp. NMX12-1</name>
    <dbReference type="NCBI Taxonomy" id="3166650"/>
    <lineage>
        <taxon>Archaea</taxon>
        <taxon>Methanobacteriati</taxon>
        <taxon>Methanobacteriota</taxon>
        <taxon>Stenosarchaea group</taxon>
        <taxon>Halobacteria</taxon>
        <taxon>Halobacteriales</taxon>
        <taxon>Halobacteriaceae</taxon>
        <taxon>Halobacterium</taxon>
    </lineage>
</organism>
<dbReference type="AlphaFoldDB" id="A0AAU8CA65"/>
<evidence type="ECO:0000256" key="1">
    <source>
        <dbReference type="SAM" id="MobiDB-lite"/>
    </source>
</evidence>
<feature type="region of interest" description="Disordered" evidence="1">
    <location>
        <begin position="71"/>
        <end position="95"/>
    </location>
</feature>
<dbReference type="InterPro" id="IPR052944">
    <property type="entry name" value="Sporulation_related"/>
</dbReference>
<dbReference type="PANTHER" id="PTHR37507:SF2">
    <property type="entry name" value="SPORULATION PROTEIN YDCC"/>
    <property type="match status" value="1"/>
</dbReference>
<dbReference type="PROSITE" id="PS51257">
    <property type="entry name" value="PROKAR_LIPOPROTEIN"/>
    <property type="match status" value="1"/>
</dbReference>
<name>A0AAU8CA65_9EURY</name>
<keyword evidence="2" id="KW-0449">Lipoprotein</keyword>
<reference evidence="2" key="1">
    <citation type="submission" date="2024-06" db="EMBL/GenBank/DDBJ databases">
        <title>Genome Sequence of an extremely halophilic archaeon isolated from Permian era halite, Salado Formation, Carlsbad, New Mexico: Halobacterium sp. strain NMX12-1.</title>
        <authorList>
            <person name="Sotoa L."/>
            <person name="DasSarma P."/>
            <person name="Anton B.P."/>
            <person name="Vincze T."/>
            <person name="Verma I."/>
            <person name="Eralp B."/>
            <person name="Powers D.W."/>
            <person name="Dozier B.L."/>
            <person name="Roberts R.J."/>
            <person name="DasSarma S."/>
        </authorList>
    </citation>
    <scope>NUCLEOTIDE SEQUENCE</scope>
    <source>
        <strain evidence="2">NMX12-1</strain>
    </source>
</reference>